<gene>
    <name evidence="9" type="primary">comYB</name>
    <name evidence="9" type="ORF">Hs20B_15190</name>
</gene>
<dbReference type="EMBL" id="BLLH01000009">
    <property type="protein sequence ID" value="GFH41121.1"/>
    <property type="molecule type" value="Genomic_DNA"/>
</dbReference>
<comment type="similarity">
    <text evidence="2">Belongs to the GSP F family.</text>
</comment>
<dbReference type="Proteomes" id="UP000475928">
    <property type="component" value="Unassembled WGS sequence"/>
</dbReference>
<evidence type="ECO:0000313" key="10">
    <source>
        <dbReference type="Proteomes" id="UP000475928"/>
    </source>
</evidence>
<evidence type="ECO:0000256" key="4">
    <source>
        <dbReference type="ARBA" id="ARBA00022692"/>
    </source>
</evidence>
<organism evidence="9 10">
    <name type="scientific">Pseudolactococcus insecticola</name>
    <dbReference type="NCBI Taxonomy" id="2709158"/>
    <lineage>
        <taxon>Bacteria</taxon>
        <taxon>Bacillati</taxon>
        <taxon>Bacillota</taxon>
        <taxon>Bacilli</taxon>
        <taxon>Lactobacillales</taxon>
        <taxon>Streptococcaceae</taxon>
        <taxon>Pseudolactococcus</taxon>
    </lineage>
</organism>
<keyword evidence="10" id="KW-1185">Reference proteome</keyword>
<dbReference type="InterPro" id="IPR003004">
    <property type="entry name" value="GspF/PilC"/>
</dbReference>
<name>A0A6A0B9I8_9LACT</name>
<keyword evidence="6 7" id="KW-0472">Membrane</keyword>
<evidence type="ECO:0000259" key="8">
    <source>
        <dbReference type="Pfam" id="PF00482"/>
    </source>
</evidence>
<dbReference type="Pfam" id="PF00482">
    <property type="entry name" value="T2SSF"/>
    <property type="match status" value="2"/>
</dbReference>
<comment type="subcellular location">
    <subcellularLocation>
        <location evidence="1">Cell membrane</location>
        <topology evidence="1">Multi-pass membrane protein</topology>
    </subcellularLocation>
</comment>
<evidence type="ECO:0000256" key="7">
    <source>
        <dbReference type="SAM" id="Phobius"/>
    </source>
</evidence>
<evidence type="ECO:0000256" key="1">
    <source>
        <dbReference type="ARBA" id="ARBA00004651"/>
    </source>
</evidence>
<evidence type="ECO:0000256" key="5">
    <source>
        <dbReference type="ARBA" id="ARBA00022989"/>
    </source>
</evidence>
<accession>A0A6A0B9I8</accession>
<evidence type="ECO:0000256" key="3">
    <source>
        <dbReference type="ARBA" id="ARBA00022475"/>
    </source>
</evidence>
<protein>
    <submittedName>
        <fullName evidence="9">Competence protein CglB</fullName>
    </submittedName>
</protein>
<dbReference type="InterPro" id="IPR042094">
    <property type="entry name" value="T2SS_GspF_sf"/>
</dbReference>
<feature type="transmembrane region" description="Helical" evidence="7">
    <location>
        <begin position="79"/>
        <end position="100"/>
    </location>
</feature>
<evidence type="ECO:0000256" key="2">
    <source>
        <dbReference type="ARBA" id="ARBA00005745"/>
    </source>
</evidence>
<dbReference type="NCBIfam" id="NF041012">
    <property type="entry name" value="T4P_ComGB"/>
    <property type="match status" value="1"/>
</dbReference>
<keyword evidence="3" id="KW-1003">Cell membrane</keyword>
<evidence type="ECO:0000256" key="6">
    <source>
        <dbReference type="ARBA" id="ARBA00023136"/>
    </source>
</evidence>
<dbReference type="Gene3D" id="1.20.81.30">
    <property type="entry name" value="Type II secretion system (T2SS), domain F"/>
    <property type="match status" value="2"/>
</dbReference>
<proteinExistence type="inferred from homology"/>
<feature type="domain" description="Type II secretion system protein GspF" evidence="8">
    <location>
        <begin position="21"/>
        <end position="106"/>
    </location>
</feature>
<dbReference type="AlphaFoldDB" id="A0A6A0B9I8"/>
<keyword evidence="4 7" id="KW-0812">Transmembrane</keyword>
<feature type="domain" description="Type II secretion system protein GspF" evidence="8">
    <location>
        <begin position="174"/>
        <end position="294"/>
    </location>
</feature>
<sequence>MAEIINFLERSNLVEDQFVIAMRTGLENGRNLAQILADLHFSPSVVTQIALADFHGNTQQTLALVQENLTKMQKVRQKLISVATYPVILLGFLMLIMLGLKTYLLPQVDGTNAAGVLINYLPWIFLTSVATLAVIVGVIRRYFKKSSPLKIFQKMGQMPVLKHYLRLYFTAFYAREWGNLIKQGLELRQILGIMQDQGNRLFKEIGEDVAKAMQRGGQFQNKVASYHFFTPELALIIAYGEMKSKLGDELLVYSDEVWLQFFEKIERAMNLIQPLIFLFVALMIVLIYAAMLLPIYSQMDMAV</sequence>
<dbReference type="InterPro" id="IPR018076">
    <property type="entry name" value="T2SS_GspF_dom"/>
</dbReference>
<reference evidence="9 10" key="1">
    <citation type="submission" date="2020-02" db="EMBL/GenBank/DDBJ databases">
        <title>Draft genome sequence of Lactococcus sp. Hs20B0-1.</title>
        <authorList>
            <person name="Noda S."/>
            <person name="Yuki M."/>
            <person name="Ohkuma M."/>
        </authorList>
    </citation>
    <scope>NUCLEOTIDE SEQUENCE [LARGE SCALE GENOMIC DNA]</scope>
    <source>
        <strain evidence="9 10">Hs20B0-1</strain>
    </source>
</reference>
<dbReference type="PANTHER" id="PTHR30012">
    <property type="entry name" value="GENERAL SECRETION PATHWAY PROTEIN"/>
    <property type="match status" value="1"/>
</dbReference>
<dbReference type="PRINTS" id="PR00812">
    <property type="entry name" value="BCTERIALGSPF"/>
</dbReference>
<keyword evidence="5 7" id="KW-1133">Transmembrane helix</keyword>
<feature type="transmembrane region" description="Helical" evidence="7">
    <location>
        <begin position="120"/>
        <end position="143"/>
    </location>
</feature>
<feature type="transmembrane region" description="Helical" evidence="7">
    <location>
        <begin position="275"/>
        <end position="296"/>
    </location>
</feature>
<evidence type="ECO:0000313" key="9">
    <source>
        <dbReference type="EMBL" id="GFH41121.1"/>
    </source>
</evidence>
<dbReference type="PANTHER" id="PTHR30012:SF0">
    <property type="entry name" value="TYPE II SECRETION SYSTEM PROTEIN F-RELATED"/>
    <property type="match status" value="1"/>
</dbReference>
<comment type="caution">
    <text evidence="9">The sequence shown here is derived from an EMBL/GenBank/DDBJ whole genome shotgun (WGS) entry which is preliminary data.</text>
</comment>
<dbReference type="GO" id="GO:0005886">
    <property type="term" value="C:plasma membrane"/>
    <property type="evidence" value="ECO:0007669"/>
    <property type="project" value="UniProtKB-SubCell"/>
</dbReference>
<dbReference type="InterPro" id="IPR047692">
    <property type="entry name" value="T4P_ComGB"/>
</dbReference>